<dbReference type="Proteomes" id="UP000057910">
    <property type="component" value="Unassembled WGS sequence"/>
</dbReference>
<protein>
    <submittedName>
        <fullName evidence="1">Uncharacterized protein</fullName>
    </submittedName>
</protein>
<name>A0ABD4E233_9BURK</name>
<proteinExistence type="predicted"/>
<comment type="caution">
    <text evidence="1">The sequence shown here is derived from an EMBL/GenBank/DDBJ whole genome shotgun (WGS) entry which is preliminary data.</text>
</comment>
<dbReference type="AlphaFoldDB" id="A0ABD4E233"/>
<evidence type="ECO:0000313" key="1">
    <source>
        <dbReference type="EMBL" id="KVN85780.1"/>
    </source>
</evidence>
<organism evidence="1 2">
    <name type="scientific">Burkholderia ubonensis</name>
    <dbReference type="NCBI Taxonomy" id="101571"/>
    <lineage>
        <taxon>Bacteria</taxon>
        <taxon>Pseudomonadati</taxon>
        <taxon>Pseudomonadota</taxon>
        <taxon>Betaproteobacteria</taxon>
        <taxon>Burkholderiales</taxon>
        <taxon>Burkholderiaceae</taxon>
        <taxon>Burkholderia</taxon>
        <taxon>Burkholderia cepacia complex</taxon>
    </lineage>
</organism>
<gene>
    <name evidence="1" type="ORF">WJ68_12280</name>
</gene>
<evidence type="ECO:0000313" key="2">
    <source>
        <dbReference type="Proteomes" id="UP000057910"/>
    </source>
</evidence>
<sequence length="101" mass="10459">MAALARVNRMTRIVGECLVKCPLCPKRDAAATGRPSRCHTLVMNEGTSSRLAAADGGIASVSSPIAIVGSPRPIMPLTAPASRKTSTMIVVVSACMLALRP</sequence>
<dbReference type="EMBL" id="LPAD01000059">
    <property type="protein sequence ID" value="KVN85780.1"/>
    <property type="molecule type" value="Genomic_DNA"/>
</dbReference>
<reference evidence="1 2" key="1">
    <citation type="submission" date="2015-11" db="EMBL/GenBank/DDBJ databases">
        <title>Expanding the genomic diversity of Burkholderia species for the development of highly accurate diagnostics.</title>
        <authorList>
            <person name="Sahl J."/>
            <person name="Keim P."/>
            <person name="Wagner D."/>
        </authorList>
    </citation>
    <scope>NUCLEOTIDE SEQUENCE [LARGE SCALE GENOMIC DNA]</scope>
    <source>
        <strain evidence="1 2">MSMB1585WGS</strain>
    </source>
</reference>
<accession>A0ABD4E233</accession>